<dbReference type="Pfam" id="PF17820">
    <property type="entry name" value="PDZ_6"/>
    <property type="match status" value="1"/>
</dbReference>
<comment type="caution">
    <text evidence="8">The sequence shown here is derived from an EMBL/GenBank/DDBJ whole genome shotgun (WGS) entry which is preliminary data.</text>
</comment>
<keyword evidence="6" id="KW-1133">Transmembrane helix</keyword>
<dbReference type="PROSITE" id="PS50106">
    <property type="entry name" value="PDZ"/>
    <property type="match status" value="1"/>
</dbReference>
<dbReference type="InterPro" id="IPR004447">
    <property type="entry name" value="Peptidase_S41A"/>
</dbReference>
<dbReference type="Pfam" id="PF03572">
    <property type="entry name" value="Peptidase_S41"/>
    <property type="match status" value="1"/>
</dbReference>
<dbReference type="FunFam" id="2.30.42.10:FF:000063">
    <property type="entry name" value="Peptidase, S41 family"/>
    <property type="match status" value="1"/>
</dbReference>
<evidence type="ECO:0000256" key="1">
    <source>
        <dbReference type="ARBA" id="ARBA00009179"/>
    </source>
</evidence>
<dbReference type="Proteomes" id="UP000824093">
    <property type="component" value="Unassembled WGS sequence"/>
</dbReference>
<dbReference type="PANTHER" id="PTHR32060:SF30">
    <property type="entry name" value="CARBOXY-TERMINAL PROCESSING PROTEASE CTPA"/>
    <property type="match status" value="1"/>
</dbReference>
<evidence type="ECO:0000256" key="3">
    <source>
        <dbReference type="ARBA" id="ARBA00022801"/>
    </source>
</evidence>
<dbReference type="GO" id="GO:0006508">
    <property type="term" value="P:proteolysis"/>
    <property type="evidence" value="ECO:0007669"/>
    <property type="project" value="UniProtKB-KW"/>
</dbReference>
<name>A0A9D1LZY9_9FIRM</name>
<dbReference type="SUPFAM" id="SSF50156">
    <property type="entry name" value="PDZ domain-like"/>
    <property type="match status" value="1"/>
</dbReference>
<keyword evidence="4 5" id="KW-0720">Serine protease</keyword>
<accession>A0A9D1LZY9</accession>
<protein>
    <submittedName>
        <fullName evidence="8">S41 family peptidase</fullName>
    </submittedName>
</protein>
<dbReference type="InterPro" id="IPR041489">
    <property type="entry name" value="PDZ_6"/>
</dbReference>
<reference evidence="8" key="2">
    <citation type="journal article" date="2021" name="PeerJ">
        <title>Extensive microbial diversity within the chicken gut microbiome revealed by metagenomics and culture.</title>
        <authorList>
            <person name="Gilroy R."/>
            <person name="Ravi A."/>
            <person name="Getino M."/>
            <person name="Pursley I."/>
            <person name="Horton D.L."/>
            <person name="Alikhan N.F."/>
            <person name="Baker D."/>
            <person name="Gharbi K."/>
            <person name="Hall N."/>
            <person name="Watson M."/>
            <person name="Adriaenssens E.M."/>
            <person name="Foster-Nyarko E."/>
            <person name="Jarju S."/>
            <person name="Secka A."/>
            <person name="Antonio M."/>
            <person name="Oren A."/>
            <person name="Chaudhuri R.R."/>
            <person name="La Ragione R."/>
            <person name="Hildebrand F."/>
            <person name="Pallen M.J."/>
        </authorList>
    </citation>
    <scope>NUCLEOTIDE SEQUENCE</scope>
    <source>
        <strain evidence="8">CHK195-15760</strain>
    </source>
</reference>
<dbReference type="InterPro" id="IPR029045">
    <property type="entry name" value="ClpP/crotonase-like_dom_sf"/>
</dbReference>
<dbReference type="GO" id="GO:0008236">
    <property type="term" value="F:serine-type peptidase activity"/>
    <property type="evidence" value="ECO:0007669"/>
    <property type="project" value="UniProtKB-KW"/>
</dbReference>
<evidence type="ECO:0000256" key="4">
    <source>
        <dbReference type="ARBA" id="ARBA00022825"/>
    </source>
</evidence>
<dbReference type="NCBIfam" id="TIGR00225">
    <property type="entry name" value="prc"/>
    <property type="match status" value="1"/>
</dbReference>
<evidence type="ECO:0000256" key="2">
    <source>
        <dbReference type="ARBA" id="ARBA00022670"/>
    </source>
</evidence>
<sequence>MEERQGQKVYKIVMLIIITVLLTVLVTTTVLYRFVLKDNSTIKIEGDSSNIGYTLSSFRNIIDKYYLGEVDEEKLEEGAIKGYIAGLDDPYTQYFTKEEMTEYEEETLGKFTGIGIYMVQDEEQNVIRVLSPIKDSPAAEAGIQPGDIITKINDISYTGEQMNEASNKIKGENGSKVKLEILRGDQTLTFEIERREIKVNHVESKVLENNIGYLLLTTFDDGCSEEFEEKLKELKKQNIQSLIIDLRNNGGGIVQEATDIADLFVDKGKDLLITTDKNNKEEITKAKKDKLIDVPVIILTNENTASASEILAGALKDHQVAKTVGTKTYGKGVIQELLTLSDGSGIKITTNEYYTPNRGKINKVGIEPDETVELPEEYKNKLEVPEDQDTQLQKAIEMLKK</sequence>
<dbReference type="Gene3D" id="3.90.226.10">
    <property type="entry name" value="2-enoyl-CoA Hydratase, Chain A, domain 1"/>
    <property type="match status" value="1"/>
</dbReference>
<keyword evidence="6" id="KW-0812">Transmembrane</keyword>
<dbReference type="CDD" id="cd07560">
    <property type="entry name" value="Peptidase_S41_CPP"/>
    <property type="match status" value="1"/>
</dbReference>
<dbReference type="Gene3D" id="3.30.750.44">
    <property type="match status" value="1"/>
</dbReference>
<evidence type="ECO:0000313" key="9">
    <source>
        <dbReference type="Proteomes" id="UP000824093"/>
    </source>
</evidence>
<evidence type="ECO:0000256" key="5">
    <source>
        <dbReference type="RuleBase" id="RU004404"/>
    </source>
</evidence>
<dbReference type="InterPro" id="IPR005151">
    <property type="entry name" value="Tail-specific_protease"/>
</dbReference>
<dbReference type="InterPro" id="IPR036034">
    <property type="entry name" value="PDZ_sf"/>
</dbReference>
<evidence type="ECO:0000313" key="8">
    <source>
        <dbReference type="EMBL" id="HIU51084.1"/>
    </source>
</evidence>
<keyword evidence="2 5" id="KW-0645">Protease</keyword>
<feature type="domain" description="PDZ" evidence="7">
    <location>
        <begin position="100"/>
        <end position="185"/>
    </location>
</feature>
<dbReference type="GO" id="GO:0007165">
    <property type="term" value="P:signal transduction"/>
    <property type="evidence" value="ECO:0007669"/>
    <property type="project" value="TreeGrafter"/>
</dbReference>
<dbReference type="SUPFAM" id="SSF52096">
    <property type="entry name" value="ClpP/crotonase"/>
    <property type="match status" value="1"/>
</dbReference>
<dbReference type="AlphaFoldDB" id="A0A9D1LZY9"/>
<dbReference type="Pfam" id="PF22694">
    <property type="entry name" value="CtpB_N-like"/>
    <property type="match status" value="1"/>
</dbReference>
<dbReference type="SMART" id="SM00245">
    <property type="entry name" value="TSPc"/>
    <property type="match status" value="1"/>
</dbReference>
<evidence type="ECO:0000256" key="6">
    <source>
        <dbReference type="SAM" id="Phobius"/>
    </source>
</evidence>
<dbReference type="GO" id="GO:0004175">
    <property type="term" value="F:endopeptidase activity"/>
    <property type="evidence" value="ECO:0007669"/>
    <property type="project" value="TreeGrafter"/>
</dbReference>
<dbReference type="EMBL" id="DVNH01000004">
    <property type="protein sequence ID" value="HIU51084.1"/>
    <property type="molecule type" value="Genomic_DNA"/>
</dbReference>
<gene>
    <name evidence="8" type="ORF">IAB70_00420</name>
</gene>
<evidence type="ECO:0000259" key="7">
    <source>
        <dbReference type="PROSITE" id="PS50106"/>
    </source>
</evidence>
<reference evidence="8" key="1">
    <citation type="submission" date="2020-10" db="EMBL/GenBank/DDBJ databases">
        <authorList>
            <person name="Gilroy R."/>
        </authorList>
    </citation>
    <scope>NUCLEOTIDE SEQUENCE</scope>
    <source>
        <strain evidence="8">CHK195-15760</strain>
    </source>
</reference>
<dbReference type="InterPro" id="IPR001478">
    <property type="entry name" value="PDZ"/>
</dbReference>
<organism evidence="8 9">
    <name type="scientific">Candidatus Merdicola faecigallinarum</name>
    <dbReference type="NCBI Taxonomy" id="2840862"/>
    <lineage>
        <taxon>Bacteria</taxon>
        <taxon>Bacillati</taxon>
        <taxon>Bacillota</taxon>
        <taxon>Clostridia</taxon>
        <taxon>Candidatus Merdicola</taxon>
    </lineage>
</organism>
<feature type="transmembrane region" description="Helical" evidence="6">
    <location>
        <begin position="12"/>
        <end position="35"/>
    </location>
</feature>
<dbReference type="GO" id="GO:0030288">
    <property type="term" value="C:outer membrane-bounded periplasmic space"/>
    <property type="evidence" value="ECO:0007669"/>
    <property type="project" value="TreeGrafter"/>
</dbReference>
<dbReference type="InterPro" id="IPR055210">
    <property type="entry name" value="CtpA/B_N"/>
</dbReference>
<dbReference type="PANTHER" id="PTHR32060">
    <property type="entry name" value="TAIL-SPECIFIC PROTEASE"/>
    <property type="match status" value="1"/>
</dbReference>
<comment type="similarity">
    <text evidence="1 5">Belongs to the peptidase S41A family.</text>
</comment>
<dbReference type="Gene3D" id="2.30.42.10">
    <property type="match status" value="1"/>
</dbReference>
<keyword evidence="6" id="KW-0472">Membrane</keyword>
<dbReference type="SMART" id="SM00228">
    <property type="entry name" value="PDZ"/>
    <property type="match status" value="1"/>
</dbReference>
<dbReference type="CDD" id="cd06782">
    <property type="entry name" value="cpPDZ_CPP-like"/>
    <property type="match status" value="1"/>
</dbReference>
<keyword evidence="3 5" id="KW-0378">Hydrolase</keyword>
<proteinExistence type="inferred from homology"/>